<gene>
    <name evidence="5" type="ORF">SAMN05421820_11691</name>
</gene>
<dbReference type="Pfam" id="PF20240">
    <property type="entry name" value="DUF6597"/>
    <property type="match status" value="1"/>
</dbReference>
<dbReference type="GO" id="GO:0043565">
    <property type="term" value="F:sequence-specific DNA binding"/>
    <property type="evidence" value="ECO:0007669"/>
    <property type="project" value="InterPro"/>
</dbReference>
<evidence type="ECO:0000256" key="1">
    <source>
        <dbReference type="ARBA" id="ARBA00023015"/>
    </source>
</evidence>
<dbReference type="OrthoDB" id="323290at2"/>
<organism evidence="5 6">
    <name type="scientific">Pedobacter steynii</name>
    <dbReference type="NCBI Taxonomy" id="430522"/>
    <lineage>
        <taxon>Bacteria</taxon>
        <taxon>Pseudomonadati</taxon>
        <taxon>Bacteroidota</taxon>
        <taxon>Sphingobacteriia</taxon>
        <taxon>Sphingobacteriales</taxon>
        <taxon>Sphingobacteriaceae</taxon>
        <taxon>Pedobacter</taxon>
    </lineage>
</organism>
<dbReference type="SMART" id="SM00342">
    <property type="entry name" value="HTH_ARAC"/>
    <property type="match status" value="1"/>
</dbReference>
<evidence type="ECO:0000256" key="2">
    <source>
        <dbReference type="ARBA" id="ARBA00023125"/>
    </source>
</evidence>
<keyword evidence="1" id="KW-0805">Transcription regulation</keyword>
<dbReference type="Proteomes" id="UP000183200">
    <property type="component" value="Unassembled WGS sequence"/>
</dbReference>
<dbReference type="PANTHER" id="PTHR46796">
    <property type="entry name" value="HTH-TYPE TRANSCRIPTIONAL ACTIVATOR RHAS-RELATED"/>
    <property type="match status" value="1"/>
</dbReference>
<dbReference type="PROSITE" id="PS01124">
    <property type="entry name" value="HTH_ARAC_FAMILY_2"/>
    <property type="match status" value="1"/>
</dbReference>
<reference evidence="6" key="1">
    <citation type="submission" date="2016-10" db="EMBL/GenBank/DDBJ databases">
        <authorList>
            <person name="Varghese N."/>
            <person name="Submissions S."/>
        </authorList>
    </citation>
    <scope>NUCLEOTIDE SEQUENCE [LARGE SCALE GENOMIC DNA]</scope>
    <source>
        <strain evidence="6">DSM 19110</strain>
    </source>
</reference>
<dbReference type="InterPro" id="IPR009057">
    <property type="entry name" value="Homeodomain-like_sf"/>
</dbReference>
<evidence type="ECO:0000256" key="3">
    <source>
        <dbReference type="ARBA" id="ARBA00023163"/>
    </source>
</evidence>
<dbReference type="Pfam" id="PF12833">
    <property type="entry name" value="HTH_18"/>
    <property type="match status" value="1"/>
</dbReference>
<evidence type="ECO:0000313" key="6">
    <source>
        <dbReference type="Proteomes" id="UP000183200"/>
    </source>
</evidence>
<accession>A0A1H0KLG4</accession>
<evidence type="ECO:0000313" key="5">
    <source>
        <dbReference type="EMBL" id="SDO56777.1"/>
    </source>
</evidence>
<dbReference type="InterPro" id="IPR018060">
    <property type="entry name" value="HTH_AraC"/>
</dbReference>
<dbReference type="Gene3D" id="1.10.10.60">
    <property type="entry name" value="Homeodomain-like"/>
    <property type="match status" value="1"/>
</dbReference>
<proteinExistence type="predicted"/>
<keyword evidence="2" id="KW-0238">DNA-binding</keyword>
<dbReference type="SUPFAM" id="SSF46689">
    <property type="entry name" value="Homeodomain-like"/>
    <property type="match status" value="1"/>
</dbReference>
<sequence>MNSRIFETHKDLAAFVKCYWTLESPKEKTPKKNTIVPDGCMKMIFHYGDLYKHYRENGNCVELPRCFVIGQLTGPFEVEPAGETGTFFVCFHPNGFLPFATFPIREMENTAVPLDKLFGKDGQEIEQSILKASSTLERINLVEAFLFNRLRDVAAVDQIVKSTVETILTANGQLSVDELSGQSKIRRRQLERKFSSAIGLSPKQLSKTIRLQATLKVLLSKKITNLTALAYENEYYDQAHFIKDFKEFTGITPKEFYGDLLKMSLIFDRKEES</sequence>
<dbReference type="EMBL" id="FNGY01000016">
    <property type="protein sequence ID" value="SDO56777.1"/>
    <property type="molecule type" value="Genomic_DNA"/>
</dbReference>
<dbReference type="STRING" id="430522.BFS30_24860"/>
<evidence type="ECO:0000259" key="4">
    <source>
        <dbReference type="PROSITE" id="PS01124"/>
    </source>
</evidence>
<dbReference type="InterPro" id="IPR046532">
    <property type="entry name" value="DUF6597"/>
</dbReference>
<dbReference type="InterPro" id="IPR050204">
    <property type="entry name" value="AraC_XylS_family_regulators"/>
</dbReference>
<dbReference type="GO" id="GO:0003700">
    <property type="term" value="F:DNA-binding transcription factor activity"/>
    <property type="evidence" value="ECO:0007669"/>
    <property type="project" value="InterPro"/>
</dbReference>
<dbReference type="RefSeq" id="WP_074612774.1">
    <property type="nucleotide sequence ID" value="NZ_FNGY01000016.1"/>
</dbReference>
<dbReference type="PANTHER" id="PTHR46796:SF13">
    <property type="entry name" value="HTH-TYPE TRANSCRIPTIONAL ACTIVATOR RHAS"/>
    <property type="match status" value="1"/>
</dbReference>
<protein>
    <submittedName>
        <fullName evidence="5">Helix-turn-helix domain-containing protein</fullName>
    </submittedName>
</protein>
<dbReference type="AlphaFoldDB" id="A0A1H0KLG4"/>
<keyword evidence="3" id="KW-0804">Transcription</keyword>
<name>A0A1H0KLG4_9SPHI</name>
<keyword evidence="6" id="KW-1185">Reference proteome</keyword>
<feature type="domain" description="HTH araC/xylS-type" evidence="4">
    <location>
        <begin position="158"/>
        <end position="259"/>
    </location>
</feature>